<dbReference type="PROSITE" id="PS51384">
    <property type="entry name" value="FAD_FR"/>
    <property type="match status" value="1"/>
</dbReference>
<dbReference type="Proteomes" id="UP000832011">
    <property type="component" value="Chromosome"/>
</dbReference>
<gene>
    <name evidence="15" type="ORF">LVJ82_01525</name>
</gene>
<comment type="subcellular location">
    <subcellularLocation>
        <location evidence="2">Membrane</location>
        <topology evidence="2">Multi-pass membrane protein</topology>
    </subcellularLocation>
</comment>
<keyword evidence="4 13" id="KW-0812">Transmembrane</keyword>
<evidence type="ECO:0000256" key="5">
    <source>
        <dbReference type="ARBA" id="ARBA00022714"/>
    </source>
</evidence>
<dbReference type="InterPro" id="IPR017927">
    <property type="entry name" value="FAD-bd_FR_type"/>
</dbReference>
<evidence type="ECO:0000256" key="8">
    <source>
        <dbReference type="ARBA" id="ARBA00022989"/>
    </source>
</evidence>
<keyword evidence="9" id="KW-0560">Oxidoreductase</keyword>
<dbReference type="CDD" id="cd06198">
    <property type="entry name" value="FNR_like_3"/>
    <property type="match status" value="1"/>
</dbReference>
<evidence type="ECO:0000313" key="15">
    <source>
        <dbReference type="EMBL" id="UOO89696.1"/>
    </source>
</evidence>
<feature type="transmembrane region" description="Helical" evidence="13">
    <location>
        <begin position="80"/>
        <end position="96"/>
    </location>
</feature>
<proteinExistence type="predicted"/>
<evidence type="ECO:0000256" key="9">
    <source>
        <dbReference type="ARBA" id="ARBA00023002"/>
    </source>
</evidence>
<evidence type="ECO:0000256" key="13">
    <source>
        <dbReference type="SAM" id="Phobius"/>
    </source>
</evidence>
<dbReference type="InterPro" id="IPR013130">
    <property type="entry name" value="Fe3_Rdtase_TM_dom"/>
</dbReference>
<evidence type="ECO:0000256" key="4">
    <source>
        <dbReference type="ARBA" id="ARBA00022692"/>
    </source>
</evidence>
<dbReference type="Gene3D" id="3.40.50.80">
    <property type="entry name" value="Nucleotide-binding domain of ferredoxin-NADP reductase (FNR) module"/>
    <property type="match status" value="1"/>
</dbReference>
<evidence type="ECO:0000256" key="10">
    <source>
        <dbReference type="ARBA" id="ARBA00023004"/>
    </source>
</evidence>
<protein>
    <submittedName>
        <fullName evidence="15">Ferric reductase-like transmembrane domain-containing protein</fullName>
    </submittedName>
</protein>
<dbReference type="PANTHER" id="PTHR47354:SF8">
    <property type="entry name" value="1,2-PHENYLACETYL-COA EPOXIDASE, SUBUNIT E"/>
    <property type="match status" value="1"/>
</dbReference>
<organism evidence="15 16">
    <name type="scientific">Vitreoscilla massiliensis</name>
    <dbReference type="NCBI Taxonomy" id="1689272"/>
    <lineage>
        <taxon>Bacteria</taxon>
        <taxon>Pseudomonadati</taxon>
        <taxon>Pseudomonadota</taxon>
        <taxon>Betaproteobacteria</taxon>
        <taxon>Neisseriales</taxon>
        <taxon>Neisseriaceae</taxon>
        <taxon>Vitreoscilla</taxon>
    </lineage>
</organism>
<keyword evidence="7" id="KW-0274">FAD</keyword>
<evidence type="ECO:0000256" key="3">
    <source>
        <dbReference type="ARBA" id="ARBA00022630"/>
    </source>
</evidence>
<accession>A0ABY4E1L8</accession>
<dbReference type="PANTHER" id="PTHR47354">
    <property type="entry name" value="NADH OXIDOREDUCTASE HCR"/>
    <property type="match status" value="1"/>
</dbReference>
<dbReference type="InterPro" id="IPR013112">
    <property type="entry name" value="FAD-bd_8"/>
</dbReference>
<keyword evidence="10" id="KW-0408">Iron</keyword>
<keyword evidence="16" id="KW-1185">Reference proteome</keyword>
<feature type="transmembrane region" description="Helical" evidence="13">
    <location>
        <begin position="141"/>
        <end position="157"/>
    </location>
</feature>
<dbReference type="Pfam" id="PF08022">
    <property type="entry name" value="FAD_binding_8"/>
    <property type="match status" value="1"/>
</dbReference>
<dbReference type="InterPro" id="IPR017938">
    <property type="entry name" value="Riboflavin_synthase-like_b-brl"/>
</dbReference>
<dbReference type="InterPro" id="IPR039261">
    <property type="entry name" value="FNR_nucleotide-bd"/>
</dbReference>
<evidence type="ECO:0000256" key="12">
    <source>
        <dbReference type="ARBA" id="ARBA00023136"/>
    </source>
</evidence>
<keyword evidence="12 13" id="KW-0472">Membrane</keyword>
<evidence type="ECO:0000313" key="16">
    <source>
        <dbReference type="Proteomes" id="UP000832011"/>
    </source>
</evidence>
<reference evidence="15 16" key="1">
    <citation type="journal article" date="2022" name="Res Sq">
        <title>Evolution of multicellular longitudinally dividing oral cavity symbionts (Neisseriaceae).</title>
        <authorList>
            <person name="Nyongesa S."/>
            <person name="Weber P."/>
            <person name="Bernet E."/>
            <person name="Pullido F."/>
            <person name="Nieckarz M."/>
            <person name="Delaby M."/>
            <person name="Nieves C."/>
            <person name="Viehboeck T."/>
            <person name="Krause N."/>
            <person name="Rivera-Millot A."/>
            <person name="Nakamura A."/>
            <person name="Vischer N."/>
            <person name="VanNieuwenhze M."/>
            <person name="Brun Y."/>
            <person name="Cava F."/>
            <person name="Bulgheresi S."/>
            <person name="Veyrier F."/>
        </authorList>
    </citation>
    <scope>NUCLEOTIDE SEQUENCE [LARGE SCALE GENOMIC DNA]</scope>
    <source>
        <strain evidence="15 16">SN4</strain>
    </source>
</reference>
<keyword evidence="5" id="KW-0001">2Fe-2S</keyword>
<comment type="cofactor">
    <cofactor evidence="1">
        <name>FAD</name>
        <dbReference type="ChEBI" id="CHEBI:57692"/>
    </cofactor>
</comment>
<dbReference type="EMBL" id="CP091511">
    <property type="protein sequence ID" value="UOO89696.1"/>
    <property type="molecule type" value="Genomic_DNA"/>
</dbReference>
<keyword evidence="11" id="KW-0411">Iron-sulfur</keyword>
<feature type="transmembrane region" description="Helical" evidence="13">
    <location>
        <begin position="193"/>
        <end position="213"/>
    </location>
</feature>
<sequence length="447" mass="51361">MKNFKIAFVAIFLVVTALWLMADSLLPHPLNFFSFRKPFIQYSGIIGFTAMSVATVLALRPRWLEGRLHGLDKMYRLHKWLGIAGLSAAIVHWWFTKGTKWMVGWGWFERPHRPKRGLPDLSTLEGWLQSQRHLAETLGEWTFYFFVIMMIVALYKRIPYRWFQYSHQLMSVVYLIFAFHFVVLMNFDYWRQPIGMVMAVLTLCAVCCALLALCGKIGKKYRHTGVISALQHDGINQTTTVDVSVAGNTWGGHQAGQFAFLRFDGQDGAHPFTIASAWQTQAAKLTFVIKELGDYTQGLQQKLRTNMPVRIEGPYGRFTFKDTCDTQIWVGAGIGITPFIAALEQLRAQPQTERKHIVLYHCVKHISREAQQQLQTLAEQAQVTLHWYRDEIEGLLSADTIAGQVQHWHTTSVWFCGPMPFGVALQKQLQQHGMLGKQFHQELFHMR</sequence>
<dbReference type="SUPFAM" id="SSF52343">
    <property type="entry name" value="Ferredoxin reductase-like, C-terminal NADP-linked domain"/>
    <property type="match status" value="1"/>
</dbReference>
<feature type="transmembrane region" description="Helical" evidence="13">
    <location>
        <begin position="169"/>
        <end position="187"/>
    </location>
</feature>
<feature type="domain" description="FAD-binding FR-type" evidence="14">
    <location>
        <begin position="219"/>
        <end position="321"/>
    </location>
</feature>
<name>A0ABY4E1L8_9NEIS</name>
<evidence type="ECO:0000256" key="1">
    <source>
        <dbReference type="ARBA" id="ARBA00001974"/>
    </source>
</evidence>
<keyword evidence="8 13" id="KW-1133">Transmembrane helix</keyword>
<evidence type="ECO:0000256" key="11">
    <source>
        <dbReference type="ARBA" id="ARBA00023014"/>
    </source>
</evidence>
<keyword evidence="6" id="KW-0479">Metal-binding</keyword>
<evidence type="ECO:0000256" key="7">
    <source>
        <dbReference type="ARBA" id="ARBA00022827"/>
    </source>
</evidence>
<evidence type="ECO:0000259" key="14">
    <source>
        <dbReference type="PROSITE" id="PS51384"/>
    </source>
</evidence>
<dbReference type="Pfam" id="PF01794">
    <property type="entry name" value="Ferric_reduct"/>
    <property type="match status" value="1"/>
</dbReference>
<dbReference type="Gene3D" id="2.40.30.10">
    <property type="entry name" value="Translation factors"/>
    <property type="match status" value="1"/>
</dbReference>
<dbReference type="PRINTS" id="PR00410">
    <property type="entry name" value="PHEHYDRXLASE"/>
</dbReference>
<evidence type="ECO:0000256" key="6">
    <source>
        <dbReference type="ARBA" id="ARBA00022723"/>
    </source>
</evidence>
<dbReference type="InterPro" id="IPR050415">
    <property type="entry name" value="MRET"/>
</dbReference>
<feature type="transmembrane region" description="Helical" evidence="13">
    <location>
        <begin position="38"/>
        <end position="59"/>
    </location>
</feature>
<dbReference type="RefSeq" id="WP_058305579.1">
    <property type="nucleotide sequence ID" value="NZ_CABKVG010000007.1"/>
</dbReference>
<keyword evidence="3" id="KW-0285">Flavoprotein</keyword>
<evidence type="ECO:0000256" key="2">
    <source>
        <dbReference type="ARBA" id="ARBA00004141"/>
    </source>
</evidence>
<dbReference type="SUPFAM" id="SSF63380">
    <property type="entry name" value="Riboflavin synthase domain-like"/>
    <property type="match status" value="1"/>
</dbReference>